<dbReference type="GO" id="GO:0008237">
    <property type="term" value="F:metallopeptidase activity"/>
    <property type="evidence" value="ECO:0007669"/>
    <property type="project" value="InterPro"/>
</dbReference>
<dbReference type="AlphaFoldDB" id="A0A1F5LH10"/>
<proteinExistence type="predicted"/>
<dbReference type="Gene3D" id="3.40.390.10">
    <property type="entry name" value="Collagenase (Catalytic Domain)"/>
    <property type="match status" value="1"/>
</dbReference>
<comment type="caution">
    <text evidence="2">The sequence shown here is derived from an EMBL/GenBank/DDBJ whole genome shotgun (WGS) entry which is preliminary data.</text>
</comment>
<evidence type="ECO:0008006" key="4">
    <source>
        <dbReference type="Google" id="ProtNLM"/>
    </source>
</evidence>
<organism evidence="2 3">
    <name type="scientific">Penicillium arizonense</name>
    <dbReference type="NCBI Taxonomy" id="1835702"/>
    <lineage>
        <taxon>Eukaryota</taxon>
        <taxon>Fungi</taxon>
        <taxon>Dikarya</taxon>
        <taxon>Ascomycota</taxon>
        <taxon>Pezizomycotina</taxon>
        <taxon>Eurotiomycetes</taxon>
        <taxon>Eurotiomycetidae</taxon>
        <taxon>Eurotiales</taxon>
        <taxon>Aspergillaceae</taxon>
        <taxon>Penicillium</taxon>
    </lineage>
</organism>
<evidence type="ECO:0000313" key="3">
    <source>
        <dbReference type="Proteomes" id="UP000177622"/>
    </source>
</evidence>
<feature type="compositionally biased region" description="Basic and acidic residues" evidence="1">
    <location>
        <begin position="247"/>
        <end position="257"/>
    </location>
</feature>
<keyword evidence="3" id="KW-1185">Reference proteome</keyword>
<dbReference type="Proteomes" id="UP000177622">
    <property type="component" value="Unassembled WGS sequence"/>
</dbReference>
<feature type="region of interest" description="Disordered" evidence="1">
    <location>
        <begin position="237"/>
        <end position="259"/>
    </location>
</feature>
<name>A0A1F5LH10_PENAI</name>
<dbReference type="OrthoDB" id="4259138at2759"/>
<dbReference type="GeneID" id="34577090"/>
<dbReference type="RefSeq" id="XP_022487867.1">
    <property type="nucleotide sequence ID" value="XM_022632356.1"/>
</dbReference>
<evidence type="ECO:0000313" key="2">
    <source>
        <dbReference type="EMBL" id="OGE52425.1"/>
    </source>
</evidence>
<accession>A0A1F5LH10</accession>
<reference evidence="2 3" key="1">
    <citation type="journal article" date="2016" name="Sci. Rep.">
        <title>Penicillium arizonense, a new, genome sequenced fungal species, reveals a high chemical diversity in secreted metabolites.</title>
        <authorList>
            <person name="Grijseels S."/>
            <person name="Nielsen J.C."/>
            <person name="Randelovic M."/>
            <person name="Nielsen J."/>
            <person name="Nielsen K.F."/>
            <person name="Workman M."/>
            <person name="Frisvad J.C."/>
        </authorList>
    </citation>
    <scope>NUCLEOTIDE SEQUENCE [LARGE SCALE GENOMIC DNA]</scope>
    <source>
        <strain evidence="2 3">CBS 141311</strain>
    </source>
</reference>
<sequence>MAQRPWLSEFKTMVDAGLQALDDAKSSNDRTKVAQRYMEAFFNLRKDTSSADEAFVKNSLLEVKKFLDGTLTLSPTPRLYCNDKWLDKLSRWDVAYEGDSSKELWENSNPMAIAEVSAYKNRIFLIDEDGDRHELEPYWSEDLDQYLFDDDYKGKTYCSSQSNLGATQEQTTPKTITICPKGFTNPNAPVALGDKEPKGLEIASILPRSATLYHELFHLVLGNKNTPDVTFWRRLGEQQEMQESPDTVDKPRTESRAQRIRRNPETYTWFSVGYWYFLQTKWTTKANQRWTFDTGVAKLVSIP</sequence>
<evidence type="ECO:0000256" key="1">
    <source>
        <dbReference type="SAM" id="MobiDB-lite"/>
    </source>
</evidence>
<dbReference type="InterPro" id="IPR024079">
    <property type="entry name" value="MetalloPept_cat_dom_sf"/>
</dbReference>
<gene>
    <name evidence="2" type="ORF">PENARI_c010G09103</name>
</gene>
<protein>
    <recommendedName>
        <fullName evidence="4">Lysine-specific metallo-endopeptidase domain-containing protein</fullName>
    </recommendedName>
</protein>
<dbReference type="EMBL" id="LXJU01000010">
    <property type="protein sequence ID" value="OGE52425.1"/>
    <property type="molecule type" value="Genomic_DNA"/>
</dbReference>